<dbReference type="GO" id="GO:0003824">
    <property type="term" value="F:catalytic activity"/>
    <property type="evidence" value="ECO:0007669"/>
    <property type="project" value="InterPro"/>
</dbReference>
<dbReference type="Proteomes" id="UP000094784">
    <property type="component" value="Unassembled WGS sequence"/>
</dbReference>
<dbReference type="InterPro" id="IPR007197">
    <property type="entry name" value="rSAM"/>
</dbReference>
<accession>A0A1E4QYC9</accession>
<comment type="caution">
    <text evidence="7">The sequence shown here is derived from an EMBL/GenBank/DDBJ whole genome shotgun (WGS) entry which is preliminary data.</text>
</comment>
<dbReference type="GO" id="GO:0006779">
    <property type="term" value="P:porphyrin-containing compound biosynthetic process"/>
    <property type="evidence" value="ECO:0007669"/>
    <property type="project" value="TreeGrafter"/>
</dbReference>
<evidence type="ECO:0000259" key="6">
    <source>
        <dbReference type="PROSITE" id="PS51918"/>
    </source>
</evidence>
<dbReference type="GO" id="GO:0046872">
    <property type="term" value="F:metal ion binding"/>
    <property type="evidence" value="ECO:0007669"/>
    <property type="project" value="UniProtKB-KW"/>
</dbReference>
<evidence type="ECO:0000256" key="1">
    <source>
        <dbReference type="ARBA" id="ARBA00017228"/>
    </source>
</evidence>
<evidence type="ECO:0000313" key="7">
    <source>
        <dbReference type="EMBL" id="ODV53224.1"/>
    </source>
</evidence>
<keyword evidence="4" id="KW-0408">Iron</keyword>
<dbReference type="SFLD" id="SFLDS00029">
    <property type="entry name" value="Radical_SAM"/>
    <property type="match status" value="1"/>
</dbReference>
<dbReference type="Pfam" id="PF04055">
    <property type="entry name" value="Radical_SAM"/>
    <property type="match status" value="1"/>
</dbReference>
<organism evidence="7 8">
    <name type="scientific">Lysinibacillus fusiformis</name>
    <dbReference type="NCBI Taxonomy" id="28031"/>
    <lineage>
        <taxon>Bacteria</taxon>
        <taxon>Bacillati</taxon>
        <taxon>Bacillota</taxon>
        <taxon>Bacilli</taxon>
        <taxon>Bacillales</taxon>
        <taxon>Bacillaceae</taxon>
        <taxon>Lysinibacillus</taxon>
    </lineage>
</organism>
<name>A0A1E4QYC9_9BACI</name>
<gene>
    <name evidence="7" type="ORF">BG258_23260</name>
</gene>
<evidence type="ECO:0000256" key="4">
    <source>
        <dbReference type="ARBA" id="ARBA00023004"/>
    </source>
</evidence>
<dbReference type="PROSITE" id="PS51918">
    <property type="entry name" value="RADICAL_SAM"/>
    <property type="match status" value="1"/>
</dbReference>
<dbReference type="Gene3D" id="3.20.20.70">
    <property type="entry name" value="Aldolase class I"/>
    <property type="match status" value="1"/>
</dbReference>
<dbReference type="InterPro" id="IPR058240">
    <property type="entry name" value="rSAM_sf"/>
</dbReference>
<dbReference type="SUPFAM" id="SSF102114">
    <property type="entry name" value="Radical SAM enzymes"/>
    <property type="match status" value="1"/>
</dbReference>
<evidence type="ECO:0000313" key="8">
    <source>
        <dbReference type="Proteomes" id="UP000094784"/>
    </source>
</evidence>
<dbReference type="GO" id="GO:0005737">
    <property type="term" value="C:cytoplasm"/>
    <property type="evidence" value="ECO:0007669"/>
    <property type="project" value="TreeGrafter"/>
</dbReference>
<evidence type="ECO:0000256" key="5">
    <source>
        <dbReference type="ARBA" id="ARBA00023014"/>
    </source>
</evidence>
<dbReference type="PANTHER" id="PTHR13932">
    <property type="entry name" value="COPROPORPHYRINIGEN III OXIDASE"/>
    <property type="match status" value="1"/>
</dbReference>
<keyword evidence="5" id="KW-0411">Iron-sulfur</keyword>
<dbReference type="GO" id="GO:0051539">
    <property type="term" value="F:4 iron, 4 sulfur cluster binding"/>
    <property type="evidence" value="ECO:0007669"/>
    <property type="project" value="TreeGrafter"/>
</dbReference>
<dbReference type="OrthoDB" id="9808022at2"/>
<dbReference type="EMBL" id="MECQ01000008">
    <property type="protein sequence ID" value="ODV53224.1"/>
    <property type="molecule type" value="Genomic_DNA"/>
</dbReference>
<evidence type="ECO:0000256" key="2">
    <source>
        <dbReference type="ARBA" id="ARBA00022691"/>
    </source>
</evidence>
<protein>
    <recommendedName>
        <fullName evidence="1">Heme chaperone HemW</fullName>
    </recommendedName>
</protein>
<dbReference type="CDD" id="cd01335">
    <property type="entry name" value="Radical_SAM"/>
    <property type="match status" value="1"/>
</dbReference>
<keyword evidence="2" id="KW-0949">S-adenosyl-L-methionine</keyword>
<dbReference type="InterPro" id="IPR034505">
    <property type="entry name" value="Coproporphyrinogen-III_oxidase"/>
</dbReference>
<reference evidence="7 8" key="1">
    <citation type="submission" date="2016-09" db="EMBL/GenBank/DDBJ databases">
        <title>Draft genome sequence of the soil isolate, Lysinibacillus fusiformis M5, a potential hypoxanthine producer.</title>
        <authorList>
            <person name="Gallegos-Monterrosa R."/>
            <person name="Maroti G."/>
            <person name="Balint B."/>
            <person name="Kovacs A.T."/>
        </authorList>
    </citation>
    <scope>NUCLEOTIDE SEQUENCE [LARGE SCALE GENOMIC DNA]</scope>
    <source>
        <strain evidence="7 8">M5</strain>
    </source>
</reference>
<proteinExistence type="predicted"/>
<dbReference type="SMART" id="SM00729">
    <property type="entry name" value="Elp3"/>
    <property type="match status" value="1"/>
</dbReference>
<keyword evidence="3" id="KW-0479">Metal-binding</keyword>
<sequence>MRRASLEEIKNLWLNKQWKDDDDFHLYISSPFCRVACSYCVYKGKLINFRNEDDVKQFNNYYYNFLPNLIDEFAEVITSRKLDSVYFGGGTPNLMSAELMREIFDRIPGFKDIPIKGIDLNPAYITKEQIDVMHEYGFTLFCWGVQSFNKDSVKHHKRSYVSYERFKEIVEYTKTKGIYQSADLICYLHKYNTEDVQIYLDDLQKCMDLDLDFATMAADFHTVASDQNLGDLFVEASKDFVRNSENYNLELDLINGAEISPRKPITRAIRKGITGKQFLTEILSYFGSNDFPEAISNILALGDDTSMYEIMSYWPRELFYITKRLNNEPAFYVIYENIQSINNIESYQEPAKPARKAGPAPSNMANLRKMLNLNI</sequence>
<dbReference type="AlphaFoldDB" id="A0A1E4QYC9"/>
<dbReference type="InterPro" id="IPR013785">
    <property type="entry name" value="Aldolase_TIM"/>
</dbReference>
<evidence type="ECO:0000256" key="3">
    <source>
        <dbReference type="ARBA" id="ARBA00022723"/>
    </source>
</evidence>
<dbReference type="PANTHER" id="PTHR13932:SF5">
    <property type="entry name" value="RADICAL S-ADENOSYL METHIONINE DOMAIN-CONTAINING PROTEIN 1, MITOCHONDRIAL"/>
    <property type="match status" value="1"/>
</dbReference>
<dbReference type="InterPro" id="IPR006638">
    <property type="entry name" value="Elp3/MiaA/NifB-like_rSAM"/>
</dbReference>
<dbReference type="RefSeq" id="WP_069483469.1">
    <property type="nucleotide sequence ID" value="NZ_JANIOG010000010.1"/>
</dbReference>
<feature type="domain" description="Radical SAM core" evidence="6">
    <location>
        <begin position="18"/>
        <end position="257"/>
    </location>
</feature>